<dbReference type="SUPFAM" id="SSF51126">
    <property type="entry name" value="Pectin lyase-like"/>
    <property type="match status" value="1"/>
</dbReference>
<dbReference type="InterPro" id="IPR008638">
    <property type="entry name" value="FhaB/CdiA-like_TPS"/>
</dbReference>
<dbReference type="InterPro" id="IPR012334">
    <property type="entry name" value="Pectin_lyas_fold"/>
</dbReference>
<dbReference type="EMBL" id="JBHSNG010000030">
    <property type="protein sequence ID" value="MFC5583037.1"/>
    <property type="molecule type" value="Genomic_DNA"/>
</dbReference>
<accession>A0ABW0T174</accession>
<keyword evidence="2" id="KW-0732">Signal</keyword>
<comment type="caution">
    <text evidence="4">The sequence shown here is derived from an EMBL/GenBank/DDBJ whole genome shotgun (WGS) entry which is preliminary data.</text>
</comment>
<feature type="signal peptide" evidence="2">
    <location>
        <begin position="1"/>
        <end position="35"/>
    </location>
</feature>
<dbReference type="SMART" id="SM00912">
    <property type="entry name" value="Haemagg_act"/>
    <property type="match status" value="1"/>
</dbReference>
<dbReference type="NCBIfam" id="TIGR01731">
    <property type="entry name" value="fil_hemag_20aa"/>
    <property type="match status" value="38"/>
</dbReference>
<feature type="chain" id="PRO_5046242520" evidence="2">
    <location>
        <begin position="36"/>
        <end position="4553"/>
    </location>
</feature>
<reference evidence="5" key="1">
    <citation type="journal article" date="2019" name="Int. J. Syst. Evol. Microbiol.">
        <title>The Global Catalogue of Microorganisms (GCM) 10K type strain sequencing project: providing services to taxonomists for standard genome sequencing and annotation.</title>
        <authorList>
            <consortium name="The Broad Institute Genomics Platform"/>
            <consortium name="The Broad Institute Genome Sequencing Center for Infectious Disease"/>
            <person name="Wu L."/>
            <person name="Ma J."/>
        </authorList>
    </citation>
    <scope>NUCLEOTIDE SEQUENCE [LARGE SCALE GENOMIC DNA]</scope>
    <source>
        <strain evidence="5">CGMCC 1.13587</strain>
    </source>
</reference>
<evidence type="ECO:0000313" key="5">
    <source>
        <dbReference type="Proteomes" id="UP001596111"/>
    </source>
</evidence>
<evidence type="ECO:0000313" key="4">
    <source>
        <dbReference type="EMBL" id="MFC5583037.1"/>
    </source>
</evidence>
<dbReference type="Pfam" id="PF13332">
    <property type="entry name" value="Fil_haemagg_2"/>
    <property type="match status" value="4"/>
</dbReference>
<feature type="domain" description="Filamentous haemagglutinin FhaB/tRNA nuclease CdiA-like TPS" evidence="3">
    <location>
        <begin position="51"/>
        <end position="172"/>
    </location>
</feature>
<feature type="region of interest" description="Disordered" evidence="1">
    <location>
        <begin position="2798"/>
        <end position="2846"/>
    </location>
</feature>
<dbReference type="Proteomes" id="UP001596111">
    <property type="component" value="Unassembled WGS sequence"/>
</dbReference>
<dbReference type="Gene3D" id="2.160.20.10">
    <property type="entry name" value="Single-stranded right-handed beta-helix, Pectin lyase-like"/>
    <property type="match status" value="1"/>
</dbReference>
<dbReference type="CDD" id="cd20732">
    <property type="entry name" value="PoNe_FilH_DUF637_VENN-like"/>
    <property type="match status" value="1"/>
</dbReference>
<gene>
    <name evidence="4" type="ORF">ACFPPB_18135</name>
</gene>
<name>A0ABW0T174_9GAMM</name>
<evidence type="ECO:0000256" key="2">
    <source>
        <dbReference type="SAM" id="SignalP"/>
    </source>
</evidence>
<sequence>MSKSPVTRASWPHALQRQALWMALTLALGLPTAQAQVHPDGHTQTTLNTAANGVPVVNIAAPNRAGLSHNTYQQFDVGSNGLILNNSGAISTSRLAGYVTGNPLLSQGQSASLILNEVTSTLPSQLNGMMEVAGPRAQVIVANPNGISCTGCGFINTPRGVLTTGTSILAANGALSGFNVTGGSITVSGAGLDGSNVDRVDLIARAVAVNAGIWANQLNVVTGANQVDYSTLTTHNLTGTGAAPTLAIDVSALGGMYAGVIRLVGTEAGLGVNSQGQLAAQNGDLILTSAGQVVLGGKTTAIGTVTVGALQAVNNTGTLAAGGAVNVTSGGDLTSGGTLYSGGAMTLNAAGQVSNNGKIQAQGGALAVQAGGAISNAPGGSVLVNGPITLTGASLSNAGAIESAQSIGIQVSGNVGNSGSVLADSGNLALQANTINSTGVLSASGNATLNGAAAVSSTGQLLAGSAITLSGPALTTAGTVQAGTTLSLTGTSLTNSGKLYALGGDETIQLGGAFTNAAGGDIYSVGALTLNVASVSNAGGLEAKHALGLTGASDVTSTGALQSDTSDLTVSSGGALTSSGTVSAGGNLSLHAVNALTATGQTIANGNLSLSGSSLATAGTVQAGQALALTSSGGLTNSGKLYALGGNWHAQLGGVLVNTSAGDIYSAGGLGAAATAFSNAGGVEAKQSVEMGAATAISNTGTLQSDQSSVTLTGASLSNSGTLSAGGDANLTGSTSITSSGSLIAGGQMVLTAPSLTTAGIAQAGTTLNLNGGSLSNDGKLYALGGPWTATLTEAFDNAAGGDVYSAGALALNVASMINSGGLEAKQALSLTSAGNATNTGSLQSDTSDLTVSSGGVLNHSGTASAVGNLTLSALGALSSSGHVVANGNVSLSGGSLTTADTVQAGQALSLSSGSTLANSGKLYALGGSWTAQVGGDSSNSAGGDIYGVDNVTLSAASLSNQGGVEAKQATVITVGGALGNSGTIQADASDLTLSGSALTNSGTLSAGGNANLSGATSISSTGSLIAHGLVALTAPSLTTSGTVQAGTALTLNGGSLNNSGKLYALGGDWTAKLSGAFDNADGSDIYSAGALTLNSASVINTGGLEAKQALRLTSVGNVTSTGTLQSDTSDVTVSSVGTLNSSGTVSAFGHLTLSAVNTLSSTGHAMANGNVSLSGYGVTTAGTVQAGQALSLVSGGALANSGKLYALGGDWTAQVDGAFNNTASGDIYGTDGITLNAASLSNQGDVEARQTATITVSGALGNSGKIQSDQADVTLAADSLDNAGTLSAQNDLNGSIVHAAINSGTLVSGQAIGWSAASFSNTSTGQVQSGAGLALTAGALSNAGNLHAKGNATLSGGDLDNTSGAQLLADGALTLDNTGTVSNAGVLQAGSDLTLIHATTLTNAQAAMVYAGHALNLSLSQALTNAGMVYATQGVGLSAGSVTNDGILRSGGNLTLSSAGDVTSTHAIQAQQNLTLINGGAFVNSGKLYAVDGSLSAQTGGNFSSSASGDIYSGQNITFNAGGFNNAGMLEAKQAVSLSAQAAAGNSGTMQADAGDLGISAATLFNQGVLSATGNTQLSGTRSLDNSGQMVTGQALTLTSASVTNSGQTQSGSGTTIQATALDNSGRLQAGTTLAVSGNTTLTNQATGLMLTAGDISLDTAGLLGNAGVVQAGGNLVVDGAGAITNQAGGTLYSTGQTTLQLGGGLSNAGTLYGGQGVNLSTSSLSNAGSLRSGASLGVATQGNASNDGSAYAVGGTLWNVGGTLTNAGVLAAAGNNALNAASVASSGILAAGLQGSGDLGTSGTLTIVTTGNLASHGRALAGADLAFTGSAIDLSGSQTRAGSNTTLTATQGDVFNQGGDLATNGLLAIRVPGSLLNGGGSTAQGGKITASTLVLQVAAVDNRYGMLSQSGSGDLNLALVGAFDNAYGTLASNAGNLTISAASFDNTAGAIQHAGSGLLSLSSSGHLTNTRGTIRGNGALTLQSGGTLSNAGGTLGVVDDATVSAANVDNTQGSLSARNVTLHVAQVLTNTAGTLQASGVFTLGAGTLDNTGGTIKATGTNALSVTTTGTLTNSSGGFLGGNGAVTVSTASLVNAGQVYAGNTLSVNSVGNLTNNNGALQALSSLSVSSSGALSNRSGKLEAGAGNAAATFTLNAASLDNTGGRAANAGSGLTTVNTSGAIVNQGGTLGGQGGMTMTAANLDNSNAGQVVAGQNLALNLGGMTNTGGTVYAAGNLGWNDRAVSLANAQGNLGAGGNLALALASLDNTGGALAANGNVTLDLGSFAGNGRAAAGQDLSLTLAGGYANGVGNELVANRDLTLAIGGNFSNPAGATLQAVRNLTVHAANIDNAANAVVNSATTTLNASGTLSNEGSIEGDTIALGANTLANTGNIIGGAITTTAATLINGADLGAATTNNPYQSALIAATDSIHLYVGGTLLNRDASIFTTGNLTIAADAALNPNAAITNLSGDIEASGNATLATSQFTNQRRAVNTSAYMLSASEQASNTSTTTSTFDWTTDPIAVAWCTAYAQTSGANGHQVRCGPMGYYGDSGHDTLVEQVQAVNRLASASAQSQLLAGGDITLNGSVLNNASTIAAGNNLIINGQNGSNGGGSTSNATVQNIAWSPTATVQSTDTRGVDGDYLGSRWYSNRESNQPPMVYWSGTSTSTIALDPSGNNGWITIAPGAGLAATMSAGNTVSITAHTINNTVVGADGQPVHAVIGLGQNGSSQAVSGSGNTTVGSVSGSNGSVAGVALGSAPGVVGGGSLGLAQGRGSVDTGTAPAASSASNGATAAAGTQAGSAIPGAGAPSSHGTASAGTPQTTTTTGGTTAAAGGLASATAPAGSNPALPQVVATLVGPNATIALPQSGLYSVNTSPSSPYLVETNPRFTQYNNFISSDYLLGQLGYAPDAMLKRLGDGFYEQQQVLDQITDLTGRRYLTSDTDALAQYRTLMNNAVTMDKQFGLTVGVALTAAQMASLTQDMVWLVSVTVDGQQVLEPVVYLSAADAKSMAAHGATIAGTNVILTASGDITNNGTISASQNAQLTAANLLNSGSISAGNNLSINAAQNILNGGTIQAGGNVSLVAGNDVLSGVSVAQSLGAVNLTGLNAPVSTVALTSIQPGSITAGDNLAISAGRDLNLDTAPVAAGGNLSLAAGRDLSLTATAVTAGGDAQLLAGRDLSMNATSHVGGISDAAHSTVDTTHTVSTVGAGDTLVVAAGRDIASQGAQLNAGNQLGVSAGRDITLGAVTDNSFTGSGQESGRHFATQTQSDDTLRGTSLSGANGIAVSAGRDISAIAGTISSANGNVALGAGHDLTLTAGTENHDTTATTYSHSSGLLSSKTTTTQDTTHDGLAIGTTLNGNNVSLSAGHDLTAQAVQVSATGAINLAAGHDVLLGAAQNTHSEAHGRSTTKRGGGLGVLVGTSKGDLFSRTHTVQQDSSSDTVAVGSVLSGDQVTVAAGHDLTTQAAQIAGTHDVVLAAGHDLTVGTADNTHTEDHSLAVNTYGAQRSGLHGMFGVAKAKQTASETDTTPTGSLIGSTDGAVTLSAGQDVHITGSDVISQTGTAIVGQNVTIDAAVGTADSHQTQSLHTGGIMAGLTGGAATAAEQTWAAGQRAGQVSDKRLKVLYAAQAAQDLFSPGAGQSMGLAPGQTGAGAMGQAAKGNTSGMALRIGIGASSASAHSDTHDDLGYASHIRSNGDVTIAATNGDLNVIGSQVSGTNVALAASHDLNLLSQAEQHSQSDHSANARGELGISIGSQTGFYATADGGKSVAHGNGTTYVNSNVTASDTLSLLAGNDATIRGAQAKGNTVLATIGHDLTLESQQATNDYASHSWQAGGTYVYGSGSEVHASAGMVDSSYTSVNQVSGIGAGNGGFQVHVGDHTDLKGAVIASTADPSVNLLDTGTLSYSDLKNQASYSAMSAGISVSSGSGGTSASPSIGVPQFGDKSSTTRAGIAQGTIITRDNPGTDLSGLDRAPDIDAAGLKPIFDQQKVAEQQELGNVAGLVGMRAAGDIASYEANHATTEEEQKSWQDGGANKVLLHGLVGAATAALGGGNGLQGALGAAASERASGVMQDYLVQHGILPTDPPFKTLMQLGSAAIGGVVGGGAGVATALQGEQFNRQLHETEKARIKALAGGDPQKEADLSAAACALVHCSAEYAKDSPEYAYFSRLEALGGEPQYADDRTLLQQQSITRDVVIPSGMSVPVTENLFDYSYGDKTSDTLTYINNSYGHPFTRAGGALQAVGGGLSAATGYGVATAGVGTCVETVGGGCAAAAGGVLLGAWGADQAQAGARTVWNGSPTPTFGGQAIQDAFGISPGAAEMLYGAVGGIGEAYAGLTLLPGGSKAAAVVNTDGTLTLTGDSNSLNAVSDFEQMAKGAQATPTPGGYINQAKVCGSQCVLGITDANDQALAARIAQNGDPTGELTESLVNSVAQKQGMTVLEGGKYGGNKGFDAVLQNADGSVSILIDAKQMTNGTFTLGQTADSSLQLSPNWTANVLNKLDPNSPAAVAVVNARKAGTLNTAVIGVDKSTGRLIGVPVNVPSVRH</sequence>
<evidence type="ECO:0000259" key="3">
    <source>
        <dbReference type="SMART" id="SM00912"/>
    </source>
</evidence>
<keyword evidence="5" id="KW-1185">Reference proteome</keyword>
<dbReference type="RefSeq" id="WP_377329688.1">
    <property type="nucleotide sequence ID" value="NZ_JBHSNG010000030.1"/>
</dbReference>
<feature type="compositionally biased region" description="Low complexity" evidence="1">
    <location>
        <begin position="3935"/>
        <end position="3944"/>
    </location>
</feature>
<feature type="region of interest" description="Disordered" evidence="1">
    <location>
        <begin position="3935"/>
        <end position="3954"/>
    </location>
</feature>
<dbReference type="NCBIfam" id="TIGR01901">
    <property type="entry name" value="adhes_NPXG"/>
    <property type="match status" value="1"/>
</dbReference>
<organism evidence="4 5">
    <name type="scientific">Rhodanobacter terrae</name>
    <dbReference type="NCBI Taxonomy" id="418647"/>
    <lineage>
        <taxon>Bacteria</taxon>
        <taxon>Pseudomonadati</taxon>
        <taxon>Pseudomonadota</taxon>
        <taxon>Gammaproteobacteria</taxon>
        <taxon>Lysobacterales</taxon>
        <taxon>Rhodanobacteraceae</taxon>
        <taxon>Rhodanobacter</taxon>
    </lineage>
</organism>
<dbReference type="InterPro" id="IPR011050">
    <property type="entry name" value="Pectin_lyase_fold/virulence"/>
</dbReference>
<dbReference type="InterPro" id="IPR010069">
    <property type="entry name" value="CdiA_FHA1_rpt"/>
</dbReference>
<protein>
    <submittedName>
        <fullName evidence="4">Hemagglutinin repeat-containing protein</fullName>
    </submittedName>
</protein>
<evidence type="ECO:0000256" key="1">
    <source>
        <dbReference type="SAM" id="MobiDB-lite"/>
    </source>
</evidence>
<dbReference type="Pfam" id="PF05860">
    <property type="entry name" value="TPS"/>
    <property type="match status" value="1"/>
</dbReference>
<proteinExistence type="predicted"/>
<dbReference type="InterPro" id="IPR008619">
    <property type="entry name" value="Filamentous_hemagglutn_rpt"/>
</dbReference>
<dbReference type="InterPro" id="IPR025157">
    <property type="entry name" value="Hemagglutinin_rpt"/>
</dbReference>
<dbReference type="Pfam" id="PF05594">
    <property type="entry name" value="Fil_haemagg"/>
    <property type="match status" value="21"/>
</dbReference>